<feature type="transmembrane region" description="Helical" evidence="1">
    <location>
        <begin position="175"/>
        <end position="195"/>
    </location>
</feature>
<feature type="transmembrane region" description="Helical" evidence="1">
    <location>
        <begin position="12"/>
        <end position="35"/>
    </location>
</feature>
<feature type="transmembrane region" description="Helical" evidence="1">
    <location>
        <begin position="95"/>
        <end position="116"/>
    </location>
</feature>
<organism evidence="2">
    <name type="scientific">bioreactor metagenome</name>
    <dbReference type="NCBI Taxonomy" id="1076179"/>
    <lineage>
        <taxon>unclassified sequences</taxon>
        <taxon>metagenomes</taxon>
        <taxon>ecological metagenomes</taxon>
    </lineage>
</organism>
<name>A0A645AK47_9ZZZZ</name>
<protein>
    <submittedName>
        <fullName evidence="2">Uncharacterized protein</fullName>
    </submittedName>
</protein>
<dbReference type="AlphaFoldDB" id="A0A645AK47"/>
<feature type="transmembrane region" description="Helical" evidence="1">
    <location>
        <begin position="55"/>
        <end position="75"/>
    </location>
</feature>
<dbReference type="EMBL" id="VSSQ01014319">
    <property type="protein sequence ID" value="MPM53407.1"/>
    <property type="molecule type" value="Genomic_DNA"/>
</dbReference>
<evidence type="ECO:0000313" key="2">
    <source>
        <dbReference type="EMBL" id="MPM53407.1"/>
    </source>
</evidence>
<proteinExistence type="predicted"/>
<keyword evidence="1" id="KW-0812">Transmembrane</keyword>
<sequence>MLAKKKCPAIFLILVPTLVQVVFTYISIPLIKLIFELDIISFFLNVFGLQNNSAMYLVIPSVIFLLSLIQSTLSYMVIKEELPKLQIVLHENNKFFYLTLVGSVTALILTGLLAAFIIEWSYFVLMISLFFGIYLAISSFIDRKLWVLILEGFSLLITFFIFSSCYNLVGKPYAFLLIGIFPLLMTIIAFCNICLSKLKKKDTINPAGKH</sequence>
<feature type="transmembrane region" description="Helical" evidence="1">
    <location>
        <begin position="148"/>
        <end position="169"/>
    </location>
</feature>
<reference evidence="2" key="1">
    <citation type="submission" date="2019-08" db="EMBL/GenBank/DDBJ databases">
        <authorList>
            <person name="Kucharzyk K."/>
            <person name="Murdoch R.W."/>
            <person name="Higgins S."/>
            <person name="Loffler F."/>
        </authorList>
    </citation>
    <scope>NUCLEOTIDE SEQUENCE</scope>
</reference>
<accession>A0A645AK47</accession>
<evidence type="ECO:0000256" key="1">
    <source>
        <dbReference type="SAM" id="Phobius"/>
    </source>
</evidence>
<gene>
    <name evidence="2" type="ORF">SDC9_100175</name>
</gene>
<keyword evidence="1" id="KW-1133">Transmembrane helix</keyword>
<keyword evidence="1" id="KW-0472">Membrane</keyword>
<feature type="transmembrane region" description="Helical" evidence="1">
    <location>
        <begin position="122"/>
        <end position="141"/>
    </location>
</feature>
<comment type="caution">
    <text evidence="2">The sequence shown here is derived from an EMBL/GenBank/DDBJ whole genome shotgun (WGS) entry which is preliminary data.</text>
</comment>